<dbReference type="EC" id="3.4.21.-" evidence="9"/>
<evidence type="ECO:0000256" key="7">
    <source>
        <dbReference type="SAM" id="Phobius"/>
    </source>
</evidence>
<feature type="domain" description="Peptidase S54 rhomboid" evidence="8">
    <location>
        <begin position="193"/>
        <end position="332"/>
    </location>
</feature>
<dbReference type="PANTHER" id="PTHR43731">
    <property type="entry name" value="RHOMBOID PROTEASE"/>
    <property type="match status" value="1"/>
</dbReference>
<feature type="transmembrane region" description="Helical" evidence="7">
    <location>
        <begin position="195"/>
        <end position="222"/>
    </location>
</feature>
<evidence type="ECO:0000256" key="3">
    <source>
        <dbReference type="ARBA" id="ARBA00022692"/>
    </source>
</evidence>
<dbReference type="PANTHER" id="PTHR43731:SF14">
    <property type="entry name" value="PRESENILIN-ASSOCIATED RHOMBOID-LIKE PROTEIN, MITOCHONDRIAL"/>
    <property type="match status" value="1"/>
</dbReference>
<evidence type="ECO:0000313" key="9">
    <source>
        <dbReference type="EMBL" id="XAH74280.1"/>
    </source>
</evidence>
<feature type="transmembrane region" description="Helical" evidence="7">
    <location>
        <begin position="315"/>
        <end position="334"/>
    </location>
</feature>
<comment type="similarity">
    <text evidence="2">Belongs to the peptidase S54 family.</text>
</comment>
<dbReference type="SUPFAM" id="SSF144091">
    <property type="entry name" value="Rhomboid-like"/>
    <property type="match status" value="1"/>
</dbReference>
<evidence type="ECO:0000256" key="2">
    <source>
        <dbReference type="ARBA" id="ARBA00009045"/>
    </source>
</evidence>
<dbReference type="Pfam" id="PF01694">
    <property type="entry name" value="Rhomboid"/>
    <property type="match status" value="1"/>
</dbReference>
<keyword evidence="9" id="KW-0645">Protease</keyword>
<dbReference type="Proteomes" id="UP001451571">
    <property type="component" value="Chromosome"/>
</dbReference>
<protein>
    <submittedName>
        <fullName evidence="9">Rhomboid family intramembrane serine protease</fullName>
        <ecNumber evidence="9">3.4.21.-</ecNumber>
    </submittedName>
</protein>
<keyword evidence="6 7" id="KW-0472">Membrane</keyword>
<dbReference type="GO" id="GO:0006508">
    <property type="term" value="P:proteolysis"/>
    <property type="evidence" value="ECO:0007669"/>
    <property type="project" value="UniProtKB-KW"/>
</dbReference>
<feature type="transmembrane region" description="Helical" evidence="7">
    <location>
        <begin position="155"/>
        <end position="175"/>
    </location>
</feature>
<gene>
    <name evidence="9" type="ORF">V6984_00465</name>
</gene>
<dbReference type="EMBL" id="CP146256">
    <property type="protein sequence ID" value="XAH74280.1"/>
    <property type="molecule type" value="Genomic_DNA"/>
</dbReference>
<feature type="transmembrane region" description="Helical" evidence="7">
    <location>
        <begin position="234"/>
        <end position="252"/>
    </location>
</feature>
<dbReference type="Gene3D" id="1.20.1540.10">
    <property type="entry name" value="Rhomboid-like"/>
    <property type="match status" value="1"/>
</dbReference>
<dbReference type="InterPro" id="IPR050925">
    <property type="entry name" value="Rhomboid_protease_S54"/>
</dbReference>
<feature type="transmembrane region" description="Helical" evidence="7">
    <location>
        <begin position="258"/>
        <end position="280"/>
    </location>
</feature>
<proteinExistence type="inferred from homology"/>
<evidence type="ECO:0000259" key="8">
    <source>
        <dbReference type="Pfam" id="PF01694"/>
    </source>
</evidence>
<name>A0ABZ3EXK1_9FIRM</name>
<evidence type="ECO:0000256" key="1">
    <source>
        <dbReference type="ARBA" id="ARBA00004141"/>
    </source>
</evidence>
<comment type="subcellular location">
    <subcellularLocation>
        <location evidence="1">Membrane</location>
        <topology evidence="1">Multi-pass membrane protein</topology>
    </subcellularLocation>
</comment>
<evidence type="ECO:0000256" key="4">
    <source>
        <dbReference type="ARBA" id="ARBA00022801"/>
    </source>
</evidence>
<keyword evidence="4 9" id="KW-0378">Hydrolase</keyword>
<dbReference type="GO" id="GO:0008233">
    <property type="term" value="F:peptidase activity"/>
    <property type="evidence" value="ECO:0007669"/>
    <property type="project" value="UniProtKB-KW"/>
</dbReference>
<sequence length="352" mass="40460">MVREQLELFLTGEGYNKIPSNLPEFTFYFHMENNYVNVFHIIDYRNELYISEDQYTHIKKKIDELFVEKGITNIHILSLILCTDYVKAKKLCKDDSLCWIIDPFHERLIVYENQVSDFYGMRGKLEYWLSHLPEAAWQEPREEVPPKQGYKKLPFITISLVIINIVIFLICTFTGDLLYNIGAFSVADFFSGKEYYRILSCIFLHWDINHLVSNMLVLYYLGEVVEKHFGHVKYIVIYFVSGIFGNLLSMSYELYTSNYAMSAGASGAIFGVIGALLFLVLIHKGHLEQITLSRLLFMIFYSLYSGFVGTNINNAAHIGGFLSGVGTAFIIWLLSSGKFRTKSNEDAARGGF</sequence>
<dbReference type="RefSeq" id="WP_342757874.1">
    <property type="nucleotide sequence ID" value="NZ_CP146256.1"/>
</dbReference>
<evidence type="ECO:0000256" key="5">
    <source>
        <dbReference type="ARBA" id="ARBA00022989"/>
    </source>
</evidence>
<dbReference type="InterPro" id="IPR022764">
    <property type="entry name" value="Peptidase_S54_rhomboid_dom"/>
</dbReference>
<accession>A0ABZ3EXK1</accession>
<evidence type="ECO:0000313" key="10">
    <source>
        <dbReference type="Proteomes" id="UP001451571"/>
    </source>
</evidence>
<keyword evidence="10" id="KW-1185">Reference proteome</keyword>
<reference evidence="9 10" key="1">
    <citation type="submission" date="2024-02" db="EMBL/GenBank/DDBJ databases">
        <title>Bacterial strain from lacustrine sediment.</title>
        <authorList>
            <person name="Petit C."/>
            <person name="Fadhlaoui K."/>
        </authorList>
    </citation>
    <scope>NUCLEOTIDE SEQUENCE [LARGE SCALE GENOMIC DNA]</scope>
    <source>
        <strain evidence="9 10">IPX-CK</strain>
    </source>
</reference>
<feature type="transmembrane region" description="Helical" evidence="7">
    <location>
        <begin position="292"/>
        <end position="309"/>
    </location>
</feature>
<organism evidence="9 10">
    <name type="scientific">Kineothrix sedimenti</name>
    <dbReference type="NCBI Taxonomy" id="3123317"/>
    <lineage>
        <taxon>Bacteria</taxon>
        <taxon>Bacillati</taxon>
        <taxon>Bacillota</taxon>
        <taxon>Clostridia</taxon>
        <taxon>Lachnospirales</taxon>
        <taxon>Lachnospiraceae</taxon>
        <taxon>Kineothrix</taxon>
    </lineage>
</organism>
<dbReference type="InterPro" id="IPR035952">
    <property type="entry name" value="Rhomboid-like_sf"/>
</dbReference>
<keyword evidence="5 7" id="KW-1133">Transmembrane helix</keyword>
<keyword evidence="3 7" id="KW-0812">Transmembrane</keyword>
<evidence type="ECO:0000256" key="6">
    <source>
        <dbReference type="ARBA" id="ARBA00023136"/>
    </source>
</evidence>